<evidence type="ECO:0000256" key="2">
    <source>
        <dbReference type="RuleBase" id="RU004349"/>
    </source>
</evidence>
<keyword evidence="3" id="KW-0472">Membrane</keyword>
<name>A0A2P6RLK5_ROSCH</name>
<feature type="transmembrane region" description="Helical" evidence="3">
    <location>
        <begin position="211"/>
        <end position="229"/>
    </location>
</feature>
<keyword evidence="3" id="KW-0812">Transmembrane</keyword>
<dbReference type="InterPro" id="IPR002208">
    <property type="entry name" value="SecY/SEC61-alpha"/>
</dbReference>
<proteinExistence type="inferred from homology"/>
<reference evidence="5 6" key="1">
    <citation type="journal article" date="2018" name="Nat. Genet.">
        <title>The Rosa genome provides new insights in the design of modern roses.</title>
        <authorList>
            <person name="Bendahmane M."/>
        </authorList>
    </citation>
    <scope>NUCLEOTIDE SEQUENCE [LARGE SCALE GENOMIC DNA]</scope>
    <source>
        <strain evidence="6">cv. Old Blush</strain>
    </source>
</reference>
<dbReference type="Pfam" id="PF00344">
    <property type="entry name" value="SecY"/>
    <property type="match status" value="1"/>
</dbReference>
<gene>
    <name evidence="5" type="ORF">RchiOBHm_Chr2g0098361</name>
</gene>
<dbReference type="AlphaFoldDB" id="A0A2P6RLK5"/>
<feature type="transmembrane region" description="Helical" evidence="3">
    <location>
        <begin position="420"/>
        <end position="438"/>
    </location>
</feature>
<feature type="transmembrane region" description="Helical" evidence="3">
    <location>
        <begin position="36"/>
        <end position="57"/>
    </location>
</feature>
<feature type="transmembrane region" description="Helical" evidence="3">
    <location>
        <begin position="250"/>
        <end position="273"/>
    </location>
</feature>
<feature type="domain" description="Translocon Sec61/SecY plug" evidence="4">
    <location>
        <begin position="44"/>
        <end position="76"/>
    </location>
</feature>
<dbReference type="InterPro" id="IPR019561">
    <property type="entry name" value="Translocon_Sec61/SecY_plug_dom"/>
</dbReference>
<dbReference type="Gramene" id="PRQ47316">
    <property type="protein sequence ID" value="PRQ47316"/>
    <property type="gene ID" value="RchiOBHm_Chr2g0098361"/>
</dbReference>
<feature type="transmembrane region" description="Helical" evidence="3">
    <location>
        <begin position="444"/>
        <end position="461"/>
    </location>
</feature>
<keyword evidence="3" id="KW-1133">Transmembrane helix</keyword>
<dbReference type="SUPFAM" id="SSF103491">
    <property type="entry name" value="Preprotein translocase SecY subunit"/>
    <property type="match status" value="1"/>
</dbReference>
<dbReference type="Pfam" id="PF10559">
    <property type="entry name" value="Plug_translocon"/>
    <property type="match status" value="1"/>
</dbReference>
<evidence type="ECO:0000259" key="4">
    <source>
        <dbReference type="Pfam" id="PF10559"/>
    </source>
</evidence>
<comment type="similarity">
    <text evidence="2">Belongs to the SecY/SEC61-alpha family.</text>
</comment>
<feature type="transmembrane region" description="Helical" evidence="3">
    <location>
        <begin position="335"/>
        <end position="352"/>
    </location>
</feature>
<comment type="caution">
    <text evidence="5">The sequence shown here is derived from an EMBL/GenBank/DDBJ whole genome shotgun (WGS) entry which is preliminary data.</text>
</comment>
<comment type="subcellular location">
    <subcellularLocation>
        <location evidence="1">Plastid</location>
        <location evidence="1">Chloroplast thylakoid membrane</location>
        <topology evidence="1">Multi-pass membrane protein</topology>
    </subcellularLocation>
</comment>
<dbReference type="InterPro" id="IPR023201">
    <property type="entry name" value="SecY_dom_sf"/>
</dbReference>
<evidence type="ECO:0000256" key="1">
    <source>
        <dbReference type="ARBA" id="ARBA00004454"/>
    </source>
</evidence>
<keyword evidence="6" id="KW-1185">Reference proteome</keyword>
<feature type="transmembrane region" description="Helical" evidence="3">
    <location>
        <begin position="293"/>
        <end position="314"/>
    </location>
</feature>
<feature type="transmembrane region" description="Helical" evidence="3">
    <location>
        <begin position="69"/>
        <end position="102"/>
    </location>
</feature>
<organism evidence="5 6">
    <name type="scientific">Rosa chinensis</name>
    <name type="common">China rose</name>
    <dbReference type="NCBI Taxonomy" id="74649"/>
    <lineage>
        <taxon>Eukaryota</taxon>
        <taxon>Viridiplantae</taxon>
        <taxon>Streptophyta</taxon>
        <taxon>Embryophyta</taxon>
        <taxon>Tracheophyta</taxon>
        <taxon>Spermatophyta</taxon>
        <taxon>Magnoliopsida</taxon>
        <taxon>eudicotyledons</taxon>
        <taxon>Gunneridae</taxon>
        <taxon>Pentapetalae</taxon>
        <taxon>rosids</taxon>
        <taxon>fabids</taxon>
        <taxon>Rosales</taxon>
        <taxon>Rosaceae</taxon>
        <taxon>Rosoideae</taxon>
        <taxon>Rosoideae incertae sedis</taxon>
        <taxon>Rosa</taxon>
    </lineage>
</organism>
<sequence length="469" mass="51565">MQGGEFRMLHLVRPYLRYLPQAECIHSRKITFKEKFVFTAASLFIFRVCSQFPLYGIDYSTFNKFDTFYWMRAILATSPTGTVMGLGISPIVTSGMIMSFLASSKLIQVNNRIREDLELFNGAQKLLGVLIAVGQAVTYVLSGMYGNVGFVNALLIITQLSLAGVIVMCLDELFQKGYGLVSSASSLFVTANICENIIWKAFDPATVNSGSGGAHEFIGALVALFHLIISRTDKISAIREAFFREHLPNVTNLLATIFIFLIVVYLQCFHVALKVRSKGAASSYPIKLFYTSNMPVILQSALVSNLCFVSHFLHKRYNGNNNFLVNLMGKWKESGQLNILIGGLSYYVTAPASLADMAADPIHAMFYLVFMLATCALLSKTWIRFSGSSARDVAKQLKEQNMGIHGHKDSSLEKKLNRNIPIAAALGGMCIGALTVAADLMGAMGSGAGILLAVTIIYQCWETYEEKVC</sequence>
<dbReference type="PANTHER" id="PTHR10906">
    <property type="entry name" value="SECY/SEC61-ALPHA FAMILY MEMBER"/>
    <property type="match status" value="1"/>
</dbReference>
<feature type="transmembrane region" description="Helical" evidence="3">
    <location>
        <begin position="364"/>
        <end position="383"/>
    </location>
</feature>
<accession>A0A2P6RLK5</accession>
<feature type="transmembrane region" description="Helical" evidence="3">
    <location>
        <begin position="148"/>
        <end position="170"/>
    </location>
</feature>
<dbReference type="OrthoDB" id="420669at2759"/>
<dbReference type="GO" id="GO:0009535">
    <property type="term" value="C:chloroplast thylakoid membrane"/>
    <property type="evidence" value="ECO:0007669"/>
    <property type="project" value="UniProtKB-SubCell"/>
</dbReference>
<dbReference type="NCBIfam" id="TIGR00967">
    <property type="entry name" value="3a0501s007"/>
    <property type="match status" value="1"/>
</dbReference>
<dbReference type="PIRSF" id="PIRSF004557">
    <property type="entry name" value="SecY"/>
    <property type="match status" value="1"/>
</dbReference>
<feature type="transmembrane region" description="Helical" evidence="3">
    <location>
        <begin position="177"/>
        <end position="199"/>
    </location>
</feature>
<dbReference type="Gene3D" id="1.10.3370.10">
    <property type="entry name" value="SecY subunit domain"/>
    <property type="match status" value="1"/>
</dbReference>
<protein>
    <submittedName>
        <fullName evidence="5">Putative SecY/SEC61-alpha family protein</fullName>
    </submittedName>
</protein>
<evidence type="ECO:0000313" key="6">
    <source>
        <dbReference type="Proteomes" id="UP000238479"/>
    </source>
</evidence>
<feature type="transmembrane region" description="Helical" evidence="3">
    <location>
        <begin position="123"/>
        <end position="142"/>
    </location>
</feature>
<evidence type="ECO:0000256" key="3">
    <source>
        <dbReference type="SAM" id="Phobius"/>
    </source>
</evidence>
<dbReference type="STRING" id="74649.A0A2P6RLK5"/>
<dbReference type="EMBL" id="PDCK01000040">
    <property type="protein sequence ID" value="PRQ47316.1"/>
    <property type="molecule type" value="Genomic_DNA"/>
</dbReference>
<dbReference type="GO" id="GO:0015031">
    <property type="term" value="P:protein transport"/>
    <property type="evidence" value="ECO:0007669"/>
    <property type="project" value="InterPro"/>
</dbReference>
<evidence type="ECO:0000313" key="5">
    <source>
        <dbReference type="EMBL" id="PRQ47316.1"/>
    </source>
</evidence>
<dbReference type="FunFam" id="1.10.3370.10:FF:000009">
    <property type="entry name" value="Pretranslocation protein, alpha subunit, putative"/>
    <property type="match status" value="1"/>
</dbReference>
<dbReference type="Proteomes" id="UP000238479">
    <property type="component" value="Chromosome 2"/>
</dbReference>